<protein>
    <submittedName>
        <fullName evidence="2">Uncharacterized protein</fullName>
    </submittedName>
</protein>
<keyword evidence="1" id="KW-0812">Transmembrane</keyword>
<reference evidence="2" key="2">
    <citation type="submission" date="2022-06" db="UniProtKB">
        <authorList>
            <consortium name="EnsemblMetazoa"/>
        </authorList>
    </citation>
    <scope>IDENTIFICATION</scope>
</reference>
<dbReference type="EnsemblMetazoa" id="OVOC7695.1">
    <property type="protein sequence ID" value="OVOC7695.1"/>
    <property type="gene ID" value="WBGene00244504"/>
</dbReference>
<evidence type="ECO:0000313" key="2">
    <source>
        <dbReference type="EnsemblMetazoa" id="OVOC7695.1"/>
    </source>
</evidence>
<organism evidence="2 3">
    <name type="scientific">Onchocerca volvulus</name>
    <dbReference type="NCBI Taxonomy" id="6282"/>
    <lineage>
        <taxon>Eukaryota</taxon>
        <taxon>Metazoa</taxon>
        <taxon>Ecdysozoa</taxon>
        <taxon>Nematoda</taxon>
        <taxon>Chromadorea</taxon>
        <taxon>Rhabditida</taxon>
        <taxon>Spirurina</taxon>
        <taxon>Spiruromorpha</taxon>
        <taxon>Filarioidea</taxon>
        <taxon>Onchocercidae</taxon>
        <taxon>Onchocerca</taxon>
    </lineage>
</organism>
<accession>A0A8R1Y2D3</accession>
<evidence type="ECO:0000313" key="3">
    <source>
        <dbReference type="Proteomes" id="UP000024404"/>
    </source>
</evidence>
<name>A0A8R1Y2D3_ONCVO</name>
<keyword evidence="3" id="KW-1185">Reference proteome</keyword>
<feature type="transmembrane region" description="Helical" evidence="1">
    <location>
        <begin position="72"/>
        <end position="99"/>
    </location>
</feature>
<proteinExistence type="predicted"/>
<feature type="transmembrane region" description="Helical" evidence="1">
    <location>
        <begin position="231"/>
        <end position="250"/>
    </location>
</feature>
<keyword evidence="1" id="KW-0472">Membrane</keyword>
<feature type="transmembrane region" description="Helical" evidence="1">
    <location>
        <begin position="160"/>
        <end position="179"/>
    </location>
</feature>
<dbReference type="Proteomes" id="UP000024404">
    <property type="component" value="Unassembled WGS sequence"/>
</dbReference>
<reference evidence="3" key="1">
    <citation type="submission" date="2013-10" db="EMBL/GenBank/DDBJ databases">
        <title>Genome sequencing of Onchocerca volvulus.</title>
        <authorList>
            <person name="Cotton J."/>
            <person name="Tsai J."/>
            <person name="Stanley E."/>
            <person name="Tracey A."/>
            <person name="Holroyd N."/>
            <person name="Lustigman S."/>
            <person name="Berriman M."/>
        </authorList>
    </citation>
    <scope>NUCLEOTIDE SEQUENCE</scope>
</reference>
<feature type="transmembrane region" description="Helical" evidence="1">
    <location>
        <begin position="40"/>
        <end position="60"/>
    </location>
</feature>
<dbReference type="EMBL" id="CMVM020000229">
    <property type="status" value="NOT_ANNOTATED_CDS"/>
    <property type="molecule type" value="Genomic_DNA"/>
</dbReference>
<sequence length="324" mass="37477">MNDTFYHNGSNYFNGTGNSDVPRCAGLGLYCPQLYTIERLISYILTIGNFVAIPFILYLTFAKVKDGFFKYFTLNVMFTCITSAIAILVVDTVMITSFFHSVKGKKNYLLSIREWALLYVRLGLMWFHALMLYAAIVSYLPYVKPIFYANKFVKKSQVPYYTVLHISILLWGVFMILIFQKFKNFVPYDLTHITLFIALFIVALMGSIKIKTYKPLGVNAIQVAKLQQKRLYSFIIYTYSTEVITLPMFVHTCTRTICIFVGCEYGIAASNFKSVLYAAIYFSYRTRMIVIALITILAFEPFRRATFSLFVRKKWIAEVKSIKR</sequence>
<keyword evidence="1" id="KW-1133">Transmembrane helix</keyword>
<feature type="transmembrane region" description="Helical" evidence="1">
    <location>
        <begin position="119"/>
        <end position="140"/>
    </location>
</feature>
<feature type="transmembrane region" description="Helical" evidence="1">
    <location>
        <begin position="191"/>
        <end position="210"/>
    </location>
</feature>
<dbReference type="AlphaFoldDB" id="A0A8R1Y2D3"/>
<evidence type="ECO:0000256" key="1">
    <source>
        <dbReference type="SAM" id="Phobius"/>
    </source>
</evidence>